<feature type="compositionally biased region" description="Polar residues" evidence="16">
    <location>
        <begin position="188"/>
        <end position="211"/>
    </location>
</feature>
<dbReference type="SUPFAM" id="SSF57903">
    <property type="entry name" value="FYVE/PHD zinc finger"/>
    <property type="match status" value="3"/>
</dbReference>
<feature type="domain" description="PHD-type" evidence="17">
    <location>
        <begin position="503"/>
        <end position="567"/>
    </location>
</feature>
<feature type="domain" description="PHD-type" evidence="17">
    <location>
        <begin position="429"/>
        <end position="479"/>
    </location>
</feature>
<dbReference type="PROSITE" id="PS51543">
    <property type="entry name" value="FYRC"/>
    <property type="match status" value="1"/>
</dbReference>
<evidence type="ECO:0000256" key="4">
    <source>
        <dbReference type="ARBA" id="ARBA00022679"/>
    </source>
</evidence>
<evidence type="ECO:0000256" key="11">
    <source>
        <dbReference type="ARBA" id="ARBA00023015"/>
    </source>
</evidence>
<name>A0A1I8B532_MELHA</name>
<dbReference type="WBParaSite" id="MhA1_Contig134.frz3.gene34">
    <property type="protein sequence ID" value="MhA1_Contig134.frz3.gene34"/>
    <property type="gene ID" value="MhA1_Contig134.frz3.gene34"/>
</dbReference>
<evidence type="ECO:0000256" key="16">
    <source>
        <dbReference type="SAM" id="MobiDB-lite"/>
    </source>
</evidence>
<feature type="compositionally biased region" description="Polar residues" evidence="16">
    <location>
        <begin position="1056"/>
        <end position="1075"/>
    </location>
</feature>
<evidence type="ECO:0000256" key="8">
    <source>
        <dbReference type="ARBA" id="ARBA00022771"/>
    </source>
</evidence>
<evidence type="ECO:0000256" key="6">
    <source>
        <dbReference type="ARBA" id="ARBA00022723"/>
    </source>
</evidence>
<dbReference type="SMART" id="SM00317">
    <property type="entry name" value="SET"/>
    <property type="match status" value="1"/>
</dbReference>
<dbReference type="CDD" id="cd15512">
    <property type="entry name" value="PHD4_KMT2C_like"/>
    <property type="match status" value="1"/>
</dbReference>
<keyword evidence="6" id="KW-0479">Metal-binding</keyword>
<reference evidence="21" key="1">
    <citation type="submission" date="2016-11" db="UniProtKB">
        <authorList>
            <consortium name="WormBaseParasite"/>
        </authorList>
    </citation>
    <scope>IDENTIFICATION</scope>
</reference>
<keyword evidence="3" id="KW-0489">Methyltransferase</keyword>
<dbReference type="InterPro" id="IPR019787">
    <property type="entry name" value="Znf_PHD-finger"/>
</dbReference>
<feature type="compositionally biased region" description="Polar residues" evidence="16">
    <location>
        <begin position="9"/>
        <end position="22"/>
    </location>
</feature>
<dbReference type="InterPro" id="IPR001214">
    <property type="entry name" value="SET_dom"/>
</dbReference>
<feature type="region of interest" description="Disordered" evidence="16">
    <location>
        <begin position="994"/>
        <end position="1035"/>
    </location>
</feature>
<keyword evidence="13" id="KW-0539">Nucleus</keyword>
<dbReference type="InterPro" id="IPR036910">
    <property type="entry name" value="HMG_box_dom_sf"/>
</dbReference>
<dbReference type="InterPro" id="IPR046341">
    <property type="entry name" value="SET_dom_sf"/>
</dbReference>
<keyword evidence="8 14" id="KW-0863">Zinc-finger</keyword>
<dbReference type="Proteomes" id="UP000095281">
    <property type="component" value="Unplaced"/>
</dbReference>
<dbReference type="SMART" id="SM00541">
    <property type="entry name" value="FYRN"/>
    <property type="match status" value="1"/>
</dbReference>
<feature type="compositionally biased region" description="Low complexity" evidence="16">
    <location>
        <begin position="686"/>
        <end position="697"/>
    </location>
</feature>
<dbReference type="PANTHER" id="PTHR45888:SF6">
    <property type="entry name" value="HL01030P-RELATED"/>
    <property type="match status" value="1"/>
</dbReference>
<dbReference type="SUPFAM" id="SSF82199">
    <property type="entry name" value="SET domain"/>
    <property type="match status" value="1"/>
</dbReference>
<feature type="domain" description="PHD-type" evidence="17">
    <location>
        <begin position="377"/>
        <end position="432"/>
    </location>
</feature>
<keyword evidence="2" id="KW-0597">Phosphoprotein</keyword>
<feature type="region of interest" description="Disordered" evidence="16">
    <location>
        <begin position="1"/>
        <end position="68"/>
    </location>
</feature>
<keyword evidence="4" id="KW-0808">Transferase</keyword>
<evidence type="ECO:0000259" key="17">
    <source>
        <dbReference type="PROSITE" id="PS50016"/>
    </source>
</evidence>
<dbReference type="PROSITE" id="PS50016">
    <property type="entry name" value="ZF_PHD_2"/>
    <property type="match status" value="3"/>
</dbReference>
<dbReference type="PROSITE" id="PS51542">
    <property type="entry name" value="FYRN"/>
    <property type="match status" value="1"/>
</dbReference>
<keyword evidence="9" id="KW-0862">Zinc</keyword>
<evidence type="ECO:0000256" key="2">
    <source>
        <dbReference type="ARBA" id="ARBA00022553"/>
    </source>
</evidence>
<dbReference type="Gene3D" id="3.30.40.10">
    <property type="entry name" value="Zinc/RING finger domain, C3HC4 (zinc finger)"/>
    <property type="match status" value="3"/>
</dbReference>
<keyword evidence="11" id="KW-0805">Transcription regulation</keyword>
<dbReference type="Pfam" id="PF13832">
    <property type="entry name" value="zf-HC5HC2H_2"/>
    <property type="match status" value="1"/>
</dbReference>
<dbReference type="CDD" id="cd15513">
    <property type="entry name" value="PHD5_KMT2C_like"/>
    <property type="match status" value="1"/>
</dbReference>
<dbReference type="Gene3D" id="3.30.160.360">
    <property type="match status" value="1"/>
</dbReference>
<evidence type="ECO:0000256" key="13">
    <source>
        <dbReference type="ARBA" id="ARBA00023242"/>
    </source>
</evidence>
<dbReference type="InterPro" id="IPR003889">
    <property type="entry name" value="FYrich_C"/>
</dbReference>
<dbReference type="InterPro" id="IPR034732">
    <property type="entry name" value="EPHD"/>
</dbReference>
<dbReference type="InterPro" id="IPR001965">
    <property type="entry name" value="Znf_PHD"/>
</dbReference>
<dbReference type="Pfam" id="PF00856">
    <property type="entry name" value="SET"/>
    <property type="match status" value="1"/>
</dbReference>
<keyword evidence="10" id="KW-0156">Chromatin regulator</keyword>
<protein>
    <submittedName>
        <fullName evidence="21">Histone-lysine N-methyltransferase</fullName>
    </submittedName>
</protein>
<evidence type="ECO:0000256" key="10">
    <source>
        <dbReference type="ARBA" id="ARBA00022853"/>
    </source>
</evidence>
<dbReference type="GO" id="GO:0032259">
    <property type="term" value="P:methylation"/>
    <property type="evidence" value="ECO:0007669"/>
    <property type="project" value="UniProtKB-KW"/>
</dbReference>
<keyword evidence="5" id="KW-0949">S-adenosyl-L-methionine</keyword>
<evidence type="ECO:0000256" key="5">
    <source>
        <dbReference type="ARBA" id="ARBA00022691"/>
    </source>
</evidence>
<dbReference type="SMART" id="SM00249">
    <property type="entry name" value="PHD"/>
    <property type="match status" value="5"/>
</dbReference>
<evidence type="ECO:0000313" key="20">
    <source>
        <dbReference type="Proteomes" id="UP000095281"/>
    </source>
</evidence>
<feature type="coiled-coil region" evidence="15">
    <location>
        <begin position="1103"/>
        <end position="1130"/>
    </location>
</feature>
<dbReference type="InterPro" id="IPR003888">
    <property type="entry name" value="FYrich_N"/>
</dbReference>
<dbReference type="PROSITE" id="PS01359">
    <property type="entry name" value="ZF_PHD_1"/>
    <property type="match status" value="1"/>
</dbReference>
<evidence type="ECO:0000256" key="1">
    <source>
        <dbReference type="ARBA" id="ARBA00004123"/>
    </source>
</evidence>
<dbReference type="PANTHER" id="PTHR45888">
    <property type="entry name" value="HL01030P-RELATED"/>
    <property type="match status" value="1"/>
</dbReference>
<dbReference type="GO" id="GO:0005700">
    <property type="term" value="C:polytene chromosome"/>
    <property type="evidence" value="ECO:0007669"/>
    <property type="project" value="UniProtKB-ARBA"/>
</dbReference>
<dbReference type="OMA" id="AHGQRIE"/>
<dbReference type="Gene3D" id="1.10.30.10">
    <property type="entry name" value="High mobility group box domain"/>
    <property type="match status" value="1"/>
</dbReference>
<dbReference type="GO" id="GO:0008270">
    <property type="term" value="F:zinc ion binding"/>
    <property type="evidence" value="ECO:0007669"/>
    <property type="project" value="UniProtKB-KW"/>
</dbReference>
<evidence type="ECO:0000256" key="14">
    <source>
        <dbReference type="PROSITE-ProRule" id="PRU00146"/>
    </source>
</evidence>
<keyword evidence="7" id="KW-0677">Repeat</keyword>
<evidence type="ECO:0000313" key="21">
    <source>
        <dbReference type="WBParaSite" id="MhA1_Contig134.frz3.gene34"/>
    </source>
</evidence>
<feature type="region of interest" description="Disordered" evidence="16">
    <location>
        <begin position="1279"/>
        <end position="1298"/>
    </location>
</feature>
<feature type="domain" description="SET" evidence="18">
    <location>
        <begin position="2261"/>
        <end position="2377"/>
    </location>
</feature>
<dbReference type="GO" id="GO:0044666">
    <property type="term" value="C:MLL3/4 complex"/>
    <property type="evidence" value="ECO:0007669"/>
    <property type="project" value="TreeGrafter"/>
</dbReference>
<feature type="region of interest" description="Disordered" evidence="16">
    <location>
        <begin position="1359"/>
        <end position="1394"/>
    </location>
</feature>
<dbReference type="InterPro" id="IPR011011">
    <property type="entry name" value="Znf_FYVE_PHD"/>
</dbReference>
<evidence type="ECO:0000256" key="3">
    <source>
        <dbReference type="ARBA" id="ARBA00022603"/>
    </source>
</evidence>
<feature type="domain" description="PHD-type" evidence="19">
    <location>
        <begin position="1842"/>
        <end position="1953"/>
    </location>
</feature>
<evidence type="ECO:0000256" key="9">
    <source>
        <dbReference type="ARBA" id="ARBA00022833"/>
    </source>
</evidence>
<dbReference type="PROSITE" id="PS51805">
    <property type="entry name" value="EPHD"/>
    <property type="match status" value="1"/>
</dbReference>
<keyword evidence="15" id="KW-0175">Coiled coil</keyword>
<evidence type="ECO:0000259" key="19">
    <source>
        <dbReference type="PROSITE" id="PS51805"/>
    </source>
</evidence>
<evidence type="ECO:0000256" key="15">
    <source>
        <dbReference type="SAM" id="Coils"/>
    </source>
</evidence>
<evidence type="ECO:0000256" key="7">
    <source>
        <dbReference type="ARBA" id="ARBA00022737"/>
    </source>
</evidence>
<dbReference type="PROSITE" id="PS50280">
    <property type="entry name" value="SET"/>
    <property type="match status" value="1"/>
</dbReference>
<dbReference type="Pfam" id="PF05964">
    <property type="entry name" value="FYRN"/>
    <property type="match status" value="1"/>
</dbReference>
<dbReference type="SMART" id="SM00542">
    <property type="entry name" value="FYRC"/>
    <property type="match status" value="1"/>
</dbReference>
<organism evidence="20 21">
    <name type="scientific">Meloidogyne hapla</name>
    <name type="common">Root-knot nematode worm</name>
    <dbReference type="NCBI Taxonomy" id="6305"/>
    <lineage>
        <taxon>Eukaryota</taxon>
        <taxon>Metazoa</taxon>
        <taxon>Ecdysozoa</taxon>
        <taxon>Nematoda</taxon>
        <taxon>Chromadorea</taxon>
        <taxon>Rhabditida</taxon>
        <taxon>Tylenchina</taxon>
        <taxon>Tylenchomorpha</taxon>
        <taxon>Tylenchoidea</taxon>
        <taxon>Meloidogynidae</taxon>
        <taxon>Meloidogyninae</taxon>
        <taxon>Meloidogyne</taxon>
    </lineage>
</organism>
<feature type="region of interest" description="Disordered" evidence="16">
    <location>
        <begin position="1056"/>
        <end position="1095"/>
    </location>
</feature>
<dbReference type="FunFam" id="3.30.40.10:FF:000002">
    <property type="entry name" value="Histone-lysine N-methyltransferase"/>
    <property type="match status" value="1"/>
</dbReference>
<evidence type="ECO:0000259" key="18">
    <source>
        <dbReference type="PROSITE" id="PS50280"/>
    </source>
</evidence>
<dbReference type="InterPro" id="IPR019786">
    <property type="entry name" value="Zinc_finger_PHD-type_CS"/>
</dbReference>
<accession>A0A1I8B532</accession>
<feature type="compositionally biased region" description="Polar residues" evidence="16">
    <location>
        <begin position="41"/>
        <end position="68"/>
    </location>
</feature>
<evidence type="ECO:0000256" key="12">
    <source>
        <dbReference type="ARBA" id="ARBA00023163"/>
    </source>
</evidence>
<feature type="compositionally biased region" description="Basic and acidic residues" evidence="16">
    <location>
        <begin position="1385"/>
        <end position="1394"/>
    </location>
</feature>
<feature type="compositionally biased region" description="Basic residues" evidence="16">
    <location>
        <begin position="287"/>
        <end position="303"/>
    </location>
</feature>
<keyword evidence="12" id="KW-0804">Transcription</keyword>
<comment type="subcellular location">
    <subcellularLocation>
        <location evidence="1">Nucleus</location>
    </subcellularLocation>
</comment>
<sequence length="2394" mass="270251">MDDEDMTDELTQPQKPISTLSDSNKKRKRIDQFAAILASRTRPSNDTSQKSTSSYKLAEQVPTSSSTGNNIQCSICGFSIQSDKLKDGRKCSSCMKFIHFACDNEMESFGTYKCVSCRKGPLVGGDEMLSCTMLPGSSFGDFSDEELGGDTTSRKLENFLQTNNTSSNLTKSFSSQQSTSEKIIEQYSNVSTPQDPSPSTASNSIRGSETPTPQPDEVYSDNDEYQPPSSNRRVESTSRGLRGKSSTSSDYSRHTPMKTRSGGKPPVVSYISKFSETYAEAPEQRVSGKKGRGKGAKGNRGRRNTTAGGGRGGKLVSMYTTALTNSSKRDVNAQQRNTSEDGKVGNSKNNLEEQKNNDYIRTAIVTSVGDKFMIEYPNLCLICGSIGKGLEGTMISCMACAQSFHTYCVSIHEKLSMTIIKRGWRCLGCTVCEGCGNGDDESNLLLCDECDISYHTYCLDPPLDCIPLGSWRCKWCSACVRCNDQIKTSKGKMPTTEYLQRCEGYCEICYSMKKCPKCHCYYEIGDLMIKCQRCLKWFHGRCEGHGNEEAAENAADNAFRCSFCRPQSFFDALNIPVVVDNVMVSKSMAEQLNGGINNFRRLAFGGGINENIRSLTCEQDDELNEENQHFREQFSPSTFLSMRGRGGGNSSIYMRGGGGPGRRVLKLGVGGFTVRHTKSGGINNRSQSFGGSSAGFSPQLEDEGSPMQIEDDKSLATLNTGVTLCGKPRMRRPRKSRRPQLEDAYPANIQESFFGVAAVESRTLAEQNVDEPLLVEYNKTPSSNILDAGKFGTELSEHSAELLRNEQEMDMLDDIPLVDDIGLDMENLDFTDLIVCEEEDVAISSAVAAENIDSLDGFNAGSSSSLITNNAAEICSPPSASAVRTQSRMQQNSIESQNASNIFQTASEATPKLIEHQRLSAGALAVERWEEDEPLGDKATKAAVLYSNIQHPNLKEKFPLWSDRVRQINKIWRELNPEKRQEFVELARKNRLNCPTPRRRSRRVIINPQPSLEQNTSSNQQLSEVATPSKNENMSTKIKEEGSLDIAFHEDFSMTDQLSNQSTGPCSYSNTFFDKTSTEDKRPTSQPSLLNDQQQQQYFDHCATELREELRIEEEKIEKMKKTKRALAAKQRVLIKRQQQQQEGGGTSTCTALTIPSPQLSSEELTALPLPPRRGTGDLEEVEANLTATKNAIQDQQKLVDAGRQKLKIYLGKQQQTFKNVLSKHQDQNQIFLPSSSSSVSPQYYSKYLSQQQPSTLINPFDIEQGQYLSKNSFDPSVTASFQPIKPTRGRKRKKPPLEHIRSQVLGKIAFSSLQTQQEKDVYDVIDGLVHTVASNFNCANKVADALFIKRILFTQQQQEQNFNQSKARDGDSSRGKKRSQKQNKCRESSNDLKDDFEKMQARIEESLNSLPPLVTTLEQYQTYDRHILKYPHQIGMPDHPGYEEYSNKNVSVGEFNLSFMPDFYDELETNRGDFIEEEFFFAPTMDEICQSVDLDMLESFDDENFSIPSDSREDIKFGTEFAEKIKEMSHIDWTNLSIDYIADRGKLIHSASLPGGNGPEVDVPIDPHWSRFEEDFNPLEREVEVIIDFDPTTMIREDMLKSLQKLLGIGEISAVELETPPQTPASPQTTQFNNSNNLLSENKNNLMEKNSLFIICKKCGELIPPEKRPIEEYAANLGMSNEQSTIITFCSMSCYFTFLADRRIPLTVELLGMAERCVNEETLEILRQISVDNFAKKINAGPQGLSEEINLISNILCGEDLTQPRELRLKSSELSALIQAEKDKQKTLNKNYKWRGHGWTRCDGDLINSFNKQQDEIKKKIDSIYLRTANKKYEILRNEDTRSCAFCGEVGDGDQELTGRLLNLDANEWVHVNCALWSAEVHVTEEGALINVDIALRKAEKVDCKICNKKGASIRCYKLDCINKDFAFHLRCAKNSNGHFLKDKTFFCSNHEIRQDFLIAHFDALKRIFIQREENQLLSKIFNHSYPTEMLMRVGSLIFHKIGQLLPEQLKAFTTSDYIFPIGYKVTRIFWSISDVYENDRMFYECTITENDKKPNFIVTTTSTKNKEKLKFIGEDPTTSWNEIQHLISKLRENTKGINLLRFFPKQINGETLFGFTEPSISKMLESLPGIDQIYTYTFKHGGTPLMDLPLAENPSGCARCEPCFRTLVKRKHRPIISNSPSKMEEKASFSSDSVVSREGRARSTSLRYFNLSKIDEETRKAYKTSGINERMLQSLYFRNSNEQALLITQYREMKKEWKENVYLARSKIQGLGLYAKRDLDMNQMIIEYLGEMIRNEVCEMRQKRYIEQNRGEYMFRIDVDWVVDATMAGGLARYINHSCDPNCGTKILTINDDSKIVIFANRPIKAGEEVLKLKKQIRKSHVYAVLQIVHVG</sequence>
<proteinExistence type="predicted"/>
<dbReference type="Gene3D" id="2.170.270.10">
    <property type="entry name" value="SET domain"/>
    <property type="match status" value="1"/>
</dbReference>
<dbReference type="InterPro" id="IPR013083">
    <property type="entry name" value="Znf_RING/FYVE/PHD"/>
</dbReference>
<dbReference type="Pfam" id="PF00628">
    <property type="entry name" value="PHD"/>
    <property type="match status" value="1"/>
</dbReference>
<dbReference type="GO" id="GO:0045944">
    <property type="term" value="P:positive regulation of transcription by RNA polymerase II"/>
    <property type="evidence" value="ECO:0007669"/>
    <property type="project" value="TreeGrafter"/>
</dbReference>
<feature type="compositionally biased region" description="Polar residues" evidence="16">
    <location>
        <begin position="1008"/>
        <end position="1035"/>
    </location>
</feature>
<dbReference type="GO" id="GO:0042800">
    <property type="term" value="F:histone H3K4 methyltransferase activity"/>
    <property type="evidence" value="ECO:0007669"/>
    <property type="project" value="TreeGrafter"/>
</dbReference>
<dbReference type="Pfam" id="PF05965">
    <property type="entry name" value="FYRC"/>
    <property type="match status" value="1"/>
</dbReference>
<feature type="region of interest" description="Disordered" evidence="16">
    <location>
        <begin position="188"/>
        <end position="352"/>
    </location>
</feature>
<feature type="region of interest" description="Disordered" evidence="16">
    <location>
        <begin position="678"/>
        <end position="706"/>
    </location>
</feature>
<dbReference type="SUPFAM" id="SSF47095">
    <property type="entry name" value="HMG-box"/>
    <property type="match status" value="1"/>
</dbReference>
<dbReference type="GO" id="GO:0003713">
    <property type="term" value="F:transcription coactivator activity"/>
    <property type="evidence" value="ECO:0007669"/>
    <property type="project" value="TreeGrafter"/>
</dbReference>
<keyword evidence="20" id="KW-1185">Reference proteome</keyword>
<feature type="compositionally biased region" description="Polar residues" evidence="16">
    <location>
        <begin position="318"/>
        <end position="337"/>
    </location>
</feature>